<proteinExistence type="predicted"/>
<dbReference type="AlphaFoldDB" id="A0A0H5QIJ6"/>
<sequence length="101" mass="11669">FFFFFFFIFARHDIACNNCIRISFLKMPFAMSVDILDDTGAEHLRKTIRGNTPLSPTKYDKAPDGKKVTLVFDQEEKASKMRQLLQTEQSHLTCHAPVKQV</sequence>
<feature type="chain" id="PRO_5013108064" evidence="1">
    <location>
        <begin position="16"/>
        <end position="101"/>
    </location>
</feature>
<dbReference type="EMBL" id="HACM01000699">
    <property type="protein sequence ID" value="CRZ01141.1"/>
    <property type="molecule type" value="Transcribed_RNA"/>
</dbReference>
<name>A0A0H5QIJ6_9EUKA</name>
<feature type="signal peptide" evidence="1">
    <location>
        <begin position="1"/>
        <end position="15"/>
    </location>
</feature>
<reference evidence="2" key="1">
    <citation type="submission" date="2015-04" db="EMBL/GenBank/DDBJ databases">
        <title>The genome sequence of the plant pathogenic Rhizarian Plasmodiophora brassicae reveals insights in its biotrophic life cycle and the origin of chitin synthesis.</title>
        <authorList>
            <person name="Schwelm A."/>
            <person name="Fogelqvist J."/>
            <person name="Knaust A."/>
            <person name="Julke S."/>
            <person name="Lilja T."/>
            <person name="Dhandapani V."/>
            <person name="Bonilla-Rosso G."/>
            <person name="Karlsson M."/>
            <person name="Shevchenko A."/>
            <person name="Choi S.R."/>
            <person name="Kim H.G."/>
            <person name="Park J.Y."/>
            <person name="Lim Y.P."/>
            <person name="Ludwig-Muller J."/>
            <person name="Dixelius C."/>
        </authorList>
    </citation>
    <scope>NUCLEOTIDE SEQUENCE</scope>
    <source>
        <tissue evidence="2">Potato root galls</tissue>
    </source>
</reference>
<evidence type="ECO:0000313" key="2">
    <source>
        <dbReference type="EMBL" id="CRZ01141.1"/>
    </source>
</evidence>
<protein>
    <submittedName>
        <fullName evidence="2">Uncharacterized protein</fullName>
    </submittedName>
</protein>
<feature type="non-terminal residue" evidence="2">
    <location>
        <position position="1"/>
    </location>
</feature>
<organism evidence="2">
    <name type="scientific">Spongospora subterranea</name>
    <dbReference type="NCBI Taxonomy" id="70186"/>
    <lineage>
        <taxon>Eukaryota</taxon>
        <taxon>Sar</taxon>
        <taxon>Rhizaria</taxon>
        <taxon>Endomyxa</taxon>
        <taxon>Phytomyxea</taxon>
        <taxon>Plasmodiophorida</taxon>
        <taxon>Plasmodiophoridae</taxon>
        <taxon>Spongospora</taxon>
    </lineage>
</organism>
<accession>A0A0H5QIJ6</accession>
<evidence type="ECO:0000256" key="1">
    <source>
        <dbReference type="SAM" id="SignalP"/>
    </source>
</evidence>
<keyword evidence="1" id="KW-0732">Signal</keyword>